<dbReference type="Proteomes" id="UP001215280">
    <property type="component" value="Unassembled WGS sequence"/>
</dbReference>
<feature type="transmembrane region" description="Helical" evidence="1">
    <location>
        <begin position="365"/>
        <end position="388"/>
    </location>
</feature>
<keyword evidence="1" id="KW-0812">Transmembrane</keyword>
<evidence type="ECO:0000256" key="1">
    <source>
        <dbReference type="SAM" id="Phobius"/>
    </source>
</evidence>
<evidence type="ECO:0000313" key="3">
    <source>
        <dbReference type="Proteomes" id="UP001215280"/>
    </source>
</evidence>
<dbReference type="AlphaFoldDB" id="A0AAD7NBZ9"/>
<feature type="transmembrane region" description="Helical" evidence="1">
    <location>
        <begin position="146"/>
        <end position="170"/>
    </location>
</feature>
<sequence>MKKTFTAGPNHQHFSTFAKKQDTAHSEVTNAPQIHGGIHDPSGEFISPRLLLNPRTPPRKLAIVQLQSSSYDAAEVRTRGILHNLIRYSATASDITPGPDPAKTLISLPVIFLYRMVHSGAINMCGHAIVMVALPVQYSPSFPVSPLVAAIGALVVASIIILGYFCSAMLDEEDSAFDLCYPEIPRTTTLYGLHLVVDRIVENFVGAYLLSLWIPGLHYHYIKLGIVGCILQNLFAYLAENFSQHGFFTRFGLEMSKSALVVFCGHCAFTIVAPLILVDPADYGASLAFSPLVGALGGVLLFCTIRFAASIGFKNDHQETSESLTSISISLLIEVTTAAALGVVVAVVGVSILTLSRCGFNVLDLKNAACVGATGGAIMGFIGIRLVVA</sequence>
<keyword evidence="3" id="KW-1185">Reference proteome</keyword>
<name>A0AAD7NBZ9_9AGAR</name>
<proteinExistence type="predicted"/>
<accession>A0AAD7NBZ9</accession>
<evidence type="ECO:0000313" key="2">
    <source>
        <dbReference type="EMBL" id="KAJ7754349.1"/>
    </source>
</evidence>
<reference evidence="2" key="1">
    <citation type="submission" date="2023-03" db="EMBL/GenBank/DDBJ databases">
        <title>Massive genome expansion in bonnet fungi (Mycena s.s.) driven by repeated elements and novel gene families across ecological guilds.</title>
        <authorList>
            <consortium name="Lawrence Berkeley National Laboratory"/>
            <person name="Harder C.B."/>
            <person name="Miyauchi S."/>
            <person name="Viragh M."/>
            <person name="Kuo A."/>
            <person name="Thoen E."/>
            <person name="Andreopoulos B."/>
            <person name="Lu D."/>
            <person name="Skrede I."/>
            <person name="Drula E."/>
            <person name="Henrissat B."/>
            <person name="Morin E."/>
            <person name="Kohler A."/>
            <person name="Barry K."/>
            <person name="LaButti K."/>
            <person name="Morin E."/>
            <person name="Salamov A."/>
            <person name="Lipzen A."/>
            <person name="Mereny Z."/>
            <person name="Hegedus B."/>
            <person name="Baldrian P."/>
            <person name="Stursova M."/>
            <person name="Weitz H."/>
            <person name="Taylor A."/>
            <person name="Grigoriev I.V."/>
            <person name="Nagy L.G."/>
            <person name="Martin F."/>
            <person name="Kauserud H."/>
        </authorList>
    </citation>
    <scope>NUCLEOTIDE SEQUENCE</scope>
    <source>
        <strain evidence="2">CBHHK188m</strain>
    </source>
</reference>
<comment type="caution">
    <text evidence="2">The sequence shown here is derived from an EMBL/GenBank/DDBJ whole genome shotgun (WGS) entry which is preliminary data.</text>
</comment>
<feature type="transmembrane region" description="Helical" evidence="1">
    <location>
        <begin position="220"/>
        <end position="239"/>
    </location>
</feature>
<feature type="transmembrane region" description="Helical" evidence="1">
    <location>
        <begin position="283"/>
        <end position="308"/>
    </location>
</feature>
<gene>
    <name evidence="2" type="ORF">DFH07DRAFT_773749</name>
</gene>
<protein>
    <submittedName>
        <fullName evidence="2">Uncharacterized protein</fullName>
    </submittedName>
</protein>
<feature type="transmembrane region" description="Helical" evidence="1">
    <location>
        <begin position="112"/>
        <end position="134"/>
    </location>
</feature>
<keyword evidence="1" id="KW-0472">Membrane</keyword>
<keyword evidence="1" id="KW-1133">Transmembrane helix</keyword>
<feature type="transmembrane region" description="Helical" evidence="1">
    <location>
        <begin position="191"/>
        <end position="214"/>
    </location>
</feature>
<organism evidence="2 3">
    <name type="scientific">Mycena maculata</name>
    <dbReference type="NCBI Taxonomy" id="230809"/>
    <lineage>
        <taxon>Eukaryota</taxon>
        <taxon>Fungi</taxon>
        <taxon>Dikarya</taxon>
        <taxon>Basidiomycota</taxon>
        <taxon>Agaricomycotina</taxon>
        <taxon>Agaricomycetes</taxon>
        <taxon>Agaricomycetidae</taxon>
        <taxon>Agaricales</taxon>
        <taxon>Marasmiineae</taxon>
        <taxon>Mycenaceae</taxon>
        <taxon>Mycena</taxon>
    </lineage>
</organism>
<feature type="transmembrane region" description="Helical" evidence="1">
    <location>
        <begin position="259"/>
        <end position="277"/>
    </location>
</feature>
<feature type="transmembrane region" description="Helical" evidence="1">
    <location>
        <begin position="329"/>
        <end position="353"/>
    </location>
</feature>
<dbReference type="EMBL" id="JARJLG010000067">
    <property type="protein sequence ID" value="KAJ7754349.1"/>
    <property type="molecule type" value="Genomic_DNA"/>
</dbReference>